<reference evidence="4 5" key="1">
    <citation type="submission" date="2020-04" db="EMBL/GenBank/DDBJ databases">
        <title>Perkinsus olseni comparative genomics.</title>
        <authorList>
            <person name="Bogema D.R."/>
        </authorList>
    </citation>
    <scope>NUCLEOTIDE SEQUENCE [LARGE SCALE GENOMIC DNA]</scope>
    <source>
        <strain evidence="4">00978-12</strain>
    </source>
</reference>
<feature type="region of interest" description="Disordered" evidence="3">
    <location>
        <begin position="383"/>
        <end position="402"/>
    </location>
</feature>
<evidence type="ECO:0000313" key="5">
    <source>
        <dbReference type="Proteomes" id="UP000541610"/>
    </source>
</evidence>
<keyword evidence="1" id="KW-0677">Repeat</keyword>
<evidence type="ECO:0000256" key="3">
    <source>
        <dbReference type="SAM" id="MobiDB-lite"/>
    </source>
</evidence>
<keyword evidence="4" id="KW-0808">Transferase</keyword>
<organism evidence="4 5">
    <name type="scientific">Perkinsus olseni</name>
    <name type="common">Perkinsus atlanticus</name>
    <dbReference type="NCBI Taxonomy" id="32597"/>
    <lineage>
        <taxon>Eukaryota</taxon>
        <taxon>Sar</taxon>
        <taxon>Alveolata</taxon>
        <taxon>Perkinsozoa</taxon>
        <taxon>Perkinsea</taxon>
        <taxon>Perkinsida</taxon>
        <taxon>Perkinsidae</taxon>
        <taxon>Perkinsus</taxon>
    </lineage>
</organism>
<dbReference type="Proteomes" id="UP000541610">
    <property type="component" value="Unassembled WGS sequence"/>
</dbReference>
<dbReference type="AlphaFoldDB" id="A0A7J6PF45"/>
<dbReference type="EMBL" id="JABANP010000027">
    <property type="protein sequence ID" value="KAF4694833.1"/>
    <property type="molecule type" value="Genomic_DNA"/>
</dbReference>
<name>A0A7J6PF45_PEROL</name>
<dbReference type="PANTHER" id="PTHR23084">
    <property type="entry name" value="PHOSPHATIDYLINOSITOL-4-PHOSPHATE 5-KINASE RELATED"/>
    <property type="match status" value="1"/>
</dbReference>
<keyword evidence="2" id="KW-0175">Coiled coil</keyword>
<dbReference type="PANTHER" id="PTHR23084:SF263">
    <property type="entry name" value="MORN REPEAT-CONTAINING PROTEIN 1"/>
    <property type="match status" value="1"/>
</dbReference>
<accession>A0A7J6PF45</accession>
<dbReference type="FunFam" id="2.20.110.10:FF:000002">
    <property type="entry name" value="Phosphatidylinositol 4-phosphate 5-kinase 8"/>
    <property type="match status" value="2"/>
</dbReference>
<feature type="coiled-coil region" evidence="2">
    <location>
        <begin position="492"/>
        <end position="519"/>
    </location>
</feature>
<evidence type="ECO:0000256" key="1">
    <source>
        <dbReference type="ARBA" id="ARBA00022737"/>
    </source>
</evidence>
<dbReference type="SMART" id="SM00698">
    <property type="entry name" value="MORN"/>
    <property type="match status" value="14"/>
</dbReference>
<dbReference type="InterPro" id="IPR003409">
    <property type="entry name" value="MORN"/>
</dbReference>
<keyword evidence="4" id="KW-0418">Kinase</keyword>
<dbReference type="GO" id="GO:0016301">
    <property type="term" value="F:kinase activity"/>
    <property type="evidence" value="ECO:0007669"/>
    <property type="project" value="UniProtKB-KW"/>
</dbReference>
<dbReference type="OrthoDB" id="270720at2759"/>
<sequence>MQELMADCGNAYNGGIKDGLFHGKGTLIYQGNEKYEGDWVYGKREGHGRFTYSDGAVYDGQWVDDHIQGYGVSHFASGNSYEGNWENGRINGTGKLKYNNGDVYEGEWHDGKMHGHGVYRYAEGDVYDGEWREDKRHGKGTVTYVSAKGQVVEKYEGDWVNGKMQGQGTYHYADGGVYKGDWVDGKMCGKGVYTFPNGNRYEGQWVDDLKEGYGVLTYTNGERYEGYWKQDKVHGKGTLVYTYGDKYVGDWMDAKKHGEGELIYSNGDKFKGQWVDDRACGYGVFVYANGNKYEGQWQDDKRHGRGLFTCAEDGSSYEGEFAFGRREGRVKELEGELERDRLLGGVGGDGADAKDMMRAIRSLEEQVEDWKDKEVEWVTKREELEREKEKTDAEAQSLADRLQQERQKRLNQERVEEELRTQCCKLEKKISVMREENSALEDEKQMAIEGHSAVSNRLYNVQAELDSATEELRTRKSRVSATGACSLEAELEGSTKKELEQLRIMVQKLQSELRATDKDAVARLKAELGVMQSWKSTAESARRQVLETIAERDRRVKAATEELRRQEDRVISGTESEICRGDCTDKWRLMRALCAYWRDQQTESKQHSVRLEWALSQAEKENEWLRDKLKSQEDEIGTLQERVDSKETKLDVDLHGAVSARMDAMLRLAEVEAANAALSEVIAKQRQRIKEADEICHRARKLEMLMKRSRAAGHSNSKEHTVDVACIGSKKRRISCLD</sequence>
<dbReference type="SUPFAM" id="SSF82185">
    <property type="entry name" value="Histone H3 K4-specific methyltransferase SET7/9 N-terminal domain"/>
    <property type="match status" value="3"/>
</dbReference>
<dbReference type="Gene3D" id="2.20.110.10">
    <property type="entry name" value="Histone H3 K4-specific methyltransferase SET7/9 N-terminal domain"/>
    <property type="match status" value="6"/>
</dbReference>
<evidence type="ECO:0000313" key="4">
    <source>
        <dbReference type="EMBL" id="KAF4694833.1"/>
    </source>
</evidence>
<feature type="coiled-coil region" evidence="2">
    <location>
        <begin position="615"/>
        <end position="695"/>
    </location>
</feature>
<protein>
    <submittedName>
        <fullName evidence="4">Phosphatidylinositol-4-phosphate 5-kinase-like protein 1</fullName>
    </submittedName>
</protein>
<gene>
    <name evidence="4" type="primary">PIP5KL1_2</name>
    <name evidence="4" type="ORF">FOZ60_006686</name>
</gene>
<feature type="compositionally biased region" description="Basic and acidic residues" evidence="3">
    <location>
        <begin position="383"/>
        <end position="393"/>
    </location>
</feature>
<proteinExistence type="predicted"/>
<dbReference type="Pfam" id="PF02493">
    <property type="entry name" value="MORN"/>
    <property type="match status" value="14"/>
</dbReference>
<comment type="caution">
    <text evidence="4">The sequence shown here is derived from an EMBL/GenBank/DDBJ whole genome shotgun (WGS) entry which is preliminary data.</text>
</comment>
<evidence type="ECO:0000256" key="2">
    <source>
        <dbReference type="SAM" id="Coils"/>
    </source>
</evidence>